<dbReference type="OrthoDB" id="10365205at2759"/>
<feature type="signal peptide" evidence="2">
    <location>
        <begin position="1"/>
        <end position="16"/>
    </location>
</feature>
<evidence type="ECO:0000256" key="2">
    <source>
        <dbReference type="SAM" id="SignalP"/>
    </source>
</evidence>
<evidence type="ECO:0000313" key="4">
    <source>
        <dbReference type="Proteomes" id="UP000070501"/>
    </source>
</evidence>
<feature type="compositionally biased region" description="Basic and acidic residues" evidence="1">
    <location>
        <begin position="91"/>
        <end position="107"/>
    </location>
</feature>
<protein>
    <recommendedName>
        <fullName evidence="5">Chitin-binding type-2 domain-containing protein</fullName>
    </recommendedName>
</protein>
<evidence type="ECO:0000313" key="3">
    <source>
        <dbReference type="EMBL" id="KXJ86056.1"/>
    </source>
</evidence>
<gene>
    <name evidence="3" type="ORF">Micbo1qcDRAFT_180263</name>
</gene>
<evidence type="ECO:0000256" key="1">
    <source>
        <dbReference type="SAM" id="MobiDB-lite"/>
    </source>
</evidence>
<organism evidence="3 4">
    <name type="scientific">Microdochium bolleyi</name>
    <dbReference type="NCBI Taxonomy" id="196109"/>
    <lineage>
        <taxon>Eukaryota</taxon>
        <taxon>Fungi</taxon>
        <taxon>Dikarya</taxon>
        <taxon>Ascomycota</taxon>
        <taxon>Pezizomycotina</taxon>
        <taxon>Sordariomycetes</taxon>
        <taxon>Xylariomycetidae</taxon>
        <taxon>Xylariales</taxon>
        <taxon>Microdochiaceae</taxon>
        <taxon>Microdochium</taxon>
    </lineage>
</organism>
<dbReference type="EMBL" id="KQ964271">
    <property type="protein sequence ID" value="KXJ86056.1"/>
    <property type="molecule type" value="Genomic_DNA"/>
</dbReference>
<evidence type="ECO:0008006" key="5">
    <source>
        <dbReference type="Google" id="ProtNLM"/>
    </source>
</evidence>
<name>A0A136IM60_9PEZI</name>
<feature type="chain" id="PRO_5007292802" description="Chitin-binding type-2 domain-containing protein" evidence="2">
    <location>
        <begin position="17"/>
        <end position="107"/>
    </location>
</feature>
<proteinExistence type="predicted"/>
<dbReference type="InParanoid" id="A0A136IM60"/>
<reference evidence="4" key="1">
    <citation type="submission" date="2016-02" db="EMBL/GenBank/DDBJ databases">
        <title>Draft genome sequence of Microdochium bolleyi, a fungal endophyte of beachgrass.</title>
        <authorList>
            <consortium name="DOE Joint Genome Institute"/>
            <person name="David A.S."/>
            <person name="May G."/>
            <person name="Haridas S."/>
            <person name="Lim J."/>
            <person name="Wang M."/>
            <person name="Labutti K."/>
            <person name="Lipzen A."/>
            <person name="Barry K."/>
            <person name="Grigoriev I.V."/>
        </authorList>
    </citation>
    <scope>NUCLEOTIDE SEQUENCE [LARGE SCALE GENOMIC DNA]</scope>
    <source>
        <strain evidence="4">J235TASD1</strain>
    </source>
</reference>
<feature type="region of interest" description="Disordered" evidence="1">
    <location>
        <begin position="87"/>
        <end position="107"/>
    </location>
</feature>
<dbReference type="Proteomes" id="UP000070501">
    <property type="component" value="Unassembled WGS sequence"/>
</dbReference>
<accession>A0A136IM60</accession>
<sequence length="107" mass="11732">MQIVTTLLIVAATATAAVMPKISVPDCVVPGEPCDYKTKQLTCSGGRDKVYTCNAGTSLWEFLWDCSYPSYCVENSSFCMMDFPPPPVAEWGRKPGAKEAKDDKKKD</sequence>
<keyword evidence="4" id="KW-1185">Reference proteome</keyword>
<keyword evidence="2" id="KW-0732">Signal</keyword>
<dbReference type="AlphaFoldDB" id="A0A136IM60"/>